<evidence type="ECO:0000313" key="2">
    <source>
        <dbReference type="Proteomes" id="UP000194127"/>
    </source>
</evidence>
<sequence length="351" mass="38922">NLRPGTPVLSLPALAFPKLSPVQVKQEEILISLQTLHQSQSLKRGVRVKKESRSPSIHFMVGPHHRTRSPPRLQSLSYVTPPPGFLQCLHRRRCRKAAHTLAPPKVHLADSHNHRLRPWAILCSPLSPSSPIMSSPAAVPDKETLKLLLPLRYDGKSVVECNRFISQLLIYWTINTALSSLELKIQVALSLLDGDTRAWATPIFSQLASVQIGIQGATTPFADEKAFLKAFKARFGNLDDAAAAQVELSKLCADKTMREKRTAAEFSALFKGPADRSGYGNLELRDKYLSSIPSHVYRKLELETFATWQDADKRATEVEQILDVSRARRPKLNSFFSARGRGRGGARGGAP</sequence>
<dbReference type="Proteomes" id="UP000194127">
    <property type="component" value="Unassembled WGS sequence"/>
</dbReference>
<keyword evidence="2" id="KW-1185">Reference proteome</keyword>
<protein>
    <recommendedName>
        <fullName evidence="3">Retrotransposon gag domain-containing protein</fullName>
    </recommendedName>
</protein>
<name>A0A1X6MP89_9APHY</name>
<organism evidence="1 2">
    <name type="scientific">Postia placenta MAD-698-R-SB12</name>
    <dbReference type="NCBI Taxonomy" id="670580"/>
    <lineage>
        <taxon>Eukaryota</taxon>
        <taxon>Fungi</taxon>
        <taxon>Dikarya</taxon>
        <taxon>Basidiomycota</taxon>
        <taxon>Agaricomycotina</taxon>
        <taxon>Agaricomycetes</taxon>
        <taxon>Polyporales</taxon>
        <taxon>Adustoporiaceae</taxon>
        <taxon>Rhodonia</taxon>
    </lineage>
</organism>
<proteinExistence type="predicted"/>
<dbReference type="RefSeq" id="XP_024334883.1">
    <property type="nucleotide sequence ID" value="XM_024483316.1"/>
</dbReference>
<dbReference type="EMBL" id="KZ110606">
    <property type="protein sequence ID" value="OSX58089.1"/>
    <property type="molecule type" value="Genomic_DNA"/>
</dbReference>
<dbReference type="OrthoDB" id="3064660at2759"/>
<dbReference type="GeneID" id="36328265"/>
<reference evidence="1 2" key="1">
    <citation type="submission" date="2017-04" db="EMBL/GenBank/DDBJ databases">
        <title>Genome Sequence of the Model Brown-Rot Fungus Postia placenta SB12.</title>
        <authorList>
            <consortium name="DOE Joint Genome Institute"/>
            <person name="Gaskell J."/>
            <person name="Kersten P."/>
            <person name="Larrondo L.F."/>
            <person name="Canessa P."/>
            <person name="Martinez D."/>
            <person name="Hibbett D."/>
            <person name="Schmoll M."/>
            <person name="Kubicek C.P."/>
            <person name="Martinez A.T."/>
            <person name="Yadav J."/>
            <person name="Master E."/>
            <person name="Magnuson J.K."/>
            <person name="James T."/>
            <person name="Yaver D."/>
            <person name="Berka R."/>
            <person name="Labutti K."/>
            <person name="Lipzen A."/>
            <person name="Aerts A."/>
            <person name="Barry K."/>
            <person name="Henrissat B."/>
            <person name="Blanchette R."/>
            <person name="Grigoriev I."/>
            <person name="Cullen D."/>
        </authorList>
    </citation>
    <scope>NUCLEOTIDE SEQUENCE [LARGE SCALE GENOMIC DNA]</scope>
    <source>
        <strain evidence="1 2">MAD-698-R-SB12</strain>
    </source>
</reference>
<gene>
    <name evidence="1" type="ORF">POSPLADRAFT_1107943</name>
</gene>
<evidence type="ECO:0008006" key="3">
    <source>
        <dbReference type="Google" id="ProtNLM"/>
    </source>
</evidence>
<dbReference type="STRING" id="670580.A0A1X6MP89"/>
<accession>A0A1X6MP89</accession>
<feature type="non-terminal residue" evidence="1">
    <location>
        <position position="351"/>
    </location>
</feature>
<feature type="non-terminal residue" evidence="1">
    <location>
        <position position="1"/>
    </location>
</feature>
<evidence type="ECO:0000313" key="1">
    <source>
        <dbReference type="EMBL" id="OSX58089.1"/>
    </source>
</evidence>
<dbReference type="AlphaFoldDB" id="A0A1X6MP89"/>